<evidence type="ECO:0000259" key="8">
    <source>
        <dbReference type="PROSITE" id="PS51900"/>
    </source>
</evidence>
<dbReference type="GO" id="GO:0003677">
    <property type="term" value="F:DNA binding"/>
    <property type="evidence" value="ECO:0007669"/>
    <property type="project" value="UniProtKB-UniRule"/>
</dbReference>
<dbReference type="eggNOG" id="COG0582">
    <property type="taxonomic scope" value="Bacteria"/>
</dbReference>
<dbReference type="PANTHER" id="PTHR30349">
    <property type="entry name" value="PHAGE INTEGRASE-RELATED"/>
    <property type="match status" value="1"/>
</dbReference>
<reference evidence="9 10" key="2">
    <citation type="journal article" date="2011" name="Stand. Genomic Sci.">
        <title>Complete genome sequence of Mahella australiensis type strain (50-1 BON).</title>
        <authorList>
            <person name="Sikorski J."/>
            <person name="Teshima H."/>
            <person name="Nolan M."/>
            <person name="Lucas S."/>
            <person name="Hammon N."/>
            <person name="Deshpande S."/>
            <person name="Cheng J.F."/>
            <person name="Pitluck S."/>
            <person name="Liolios K."/>
            <person name="Pagani I."/>
            <person name="Ivanova N."/>
            <person name="Huntemann M."/>
            <person name="Mavromatis K."/>
            <person name="Ovchinikova G."/>
            <person name="Pati A."/>
            <person name="Tapia R."/>
            <person name="Han C."/>
            <person name="Goodwin L."/>
            <person name="Chen A."/>
            <person name="Palaniappan K."/>
            <person name="Land M."/>
            <person name="Hauser L."/>
            <person name="Ngatchou-Djao O.D."/>
            <person name="Rohde M."/>
            <person name="Pukall R."/>
            <person name="Spring S."/>
            <person name="Abt B."/>
            <person name="Goker M."/>
            <person name="Detter J.C."/>
            <person name="Woyke T."/>
            <person name="Bristow J."/>
            <person name="Markowitz V."/>
            <person name="Hugenholtz P."/>
            <person name="Eisen J.A."/>
            <person name="Kyrpides N.C."/>
            <person name="Klenk H.P."/>
            <person name="Lapidus A."/>
        </authorList>
    </citation>
    <scope>NUCLEOTIDE SEQUENCE [LARGE SCALE GENOMIC DNA]</scope>
    <source>
        <strain evidence="10">DSM 15567 / CIP 107919 / 50-1 BON</strain>
    </source>
</reference>
<comment type="function">
    <text evidence="1">Site-specific tyrosine recombinase, which acts by catalyzing the cutting and rejoining of the recombining DNA molecules.</text>
</comment>
<evidence type="ECO:0000256" key="2">
    <source>
        <dbReference type="ARBA" id="ARBA00008857"/>
    </source>
</evidence>
<dbReference type="EMBL" id="CP002360">
    <property type="protein sequence ID" value="AEE98059.1"/>
    <property type="molecule type" value="Genomic_DNA"/>
</dbReference>
<evidence type="ECO:0000256" key="6">
    <source>
        <dbReference type="PROSITE-ProRule" id="PRU01248"/>
    </source>
</evidence>
<dbReference type="InterPro" id="IPR013762">
    <property type="entry name" value="Integrase-like_cat_sf"/>
</dbReference>
<evidence type="ECO:0000313" key="10">
    <source>
        <dbReference type="Proteomes" id="UP000008457"/>
    </source>
</evidence>
<sequence length="374" mass="43397">MRGHIRKRGSTYSIVVDVGNDENGKRKQKWYSGYKTKKEAEKALDLLLAEIEKGEYVRPTNMTIGEFLDEWLEVYCKPKLAPKTYKSYSDTVRLYFKPILGHIELAKLKPITIQRYYNMLKEESKLSDTTINYHHRLLRQALKQAVKWQYISKNPCDAVDAPKKRNTEMKVWDIEDVKKAEEVLSNSPIFLHVMLAIYTGMREGEICGLKWEDISFKDGTCMVRRTAQRVNKKLIFKEPKTDTSIRIVALPQNIIELLKQEKKKQAENKILLGSAYDSSYEGYISVWEDGHFKEPDYVSKKFHKILAITPELPMIRFHDLRHTHASLMLASGVNMKVISERLGHSQIGITMDLYSHVSVDLQKDAIKKLETLLQ</sequence>
<evidence type="ECO:0000256" key="4">
    <source>
        <dbReference type="ARBA" id="ARBA00023125"/>
    </source>
</evidence>
<dbReference type="InterPro" id="IPR050090">
    <property type="entry name" value="Tyrosine_recombinase_XerCD"/>
</dbReference>
<dbReference type="AlphaFoldDB" id="F4A0Y2"/>
<keyword evidence="10" id="KW-1185">Reference proteome</keyword>
<dbReference type="Proteomes" id="UP000008457">
    <property type="component" value="Chromosome"/>
</dbReference>
<dbReference type="GO" id="GO:0015074">
    <property type="term" value="P:DNA integration"/>
    <property type="evidence" value="ECO:0007669"/>
    <property type="project" value="UniProtKB-KW"/>
</dbReference>
<dbReference type="InterPro" id="IPR028259">
    <property type="entry name" value="AP2-like_int_N"/>
</dbReference>
<dbReference type="InterPro" id="IPR044068">
    <property type="entry name" value="CB"/>
</dbReference>
<gene>
    <name evidence="9" type="ordered locus">Mahau_2938</name>
</gene>
<dbReference type="InterPro" id="IPR011010">
    <property type="entry name" value="DNA_brk_join_enz"/>
</dbReference>
<dbReference type="HOGENOM" id="CLU_027562_17_1_9"/>
<dbReference type="InterPro" id="IPR010998">
    <property type="entry name" value="Integrase_recombinase_N"/>
</dbReference>
<evidence type="ECO:0000313" key="9">
    <source>
        <dbReference type="EMBL" id="AEE98059.1"/>
    </source>
</evidence>
<feature type="domain" description="Core-binding (CB)" evidence="8">
    <location>
        <begin position="62"/>
        <end position="146"/>
    </location>
</feature>
<protein>
    <submittedName>
        <fullName evidence="9">Integrase family protein</fullName>
    </submittedName>
</protein>
<dbReference type="InterPro" id="IPR002104">
    <property type="entry name" value="Integrase_catalytic"/>
</dbReference>
<accession>F4A0Y2</accession>
<evidence type="ECO:0000256" key="1">
    <source>
        <dbReference type="ARBA" id="ARBA00003283"/>
    </source>
</evidence>
<organism evidence="9 10">
    <name type="scientific">Mahella australiensis (strain DSM 15567 / CIP 107919 / 50-1 BON)</name>
    <dbReference type="NCBI Taxonomy" id="697281"/>
    <lineage>
        <taxon>Bacteria</taxon>
        <taxon>Bacillati</taxon>
        <taxon>Bacillota</taxon>
        <taxon>Clostridia</taxon>
        <taxon>Thermoanaerobacterales</taxon>
        <taxon>Thermoanaerobacterales Family IV. Incertae Sedis</taxon>
        <taxon>Mahella</taxon>
    </lineage>
</organism>
<proteinExistence type="inferred from homology"/>
<dbReference type="KEGG" id="mas:Mahau_2938"/>
<evidence type="ECO:0000256" key="3">
    <source>
        <dbReference type="ARBA" id="ARBA00022908"/>
    </source>
</evidence>
<dbReference type="InterPro" id="IPR004107">
    <property type="entry name" value="Integrase_SAM-like_N"/>
</dbReference>
<dbReference type="CDD" id="cd01189">
    <property type="entry name" value="INT_ICEBs1_C_like"/>
    <property type="match status" value="1"/>
</dbReference>
<reference evidence="10" key="1">
    <citation type="submission" date="2010-11" db="EMBL/GenBank/DDBJ databases">
        <title>The complete genome of Mahella australiensis DSM 15567.</title>
        <authorList>
            <consortium name="US DOE Joint Genome Institute (JGI-PGF)"/>
            <person name="Lucas S."/>
            <person name="Copeland A."/>
            <person name="Lapidus A."/>
            <person name="Bruce D."/>
            <person name="Goodwin L."/>
            <person name="Pitluck S."/>
            <person name="Kyrpides N."/>
            <person name="Mavromatis K."/>
            <person name="Pagani I."/>
            <person name="Ivanova N."/>
            <person name="Teshima H."/>
            <person name="Brettin T."/>
            <person name="Detter J.C."/>
            <person name="Han C."/>
            <person name="Tapia R."/>
            <person name="Land M."/>
            <person name="Hauser L."/>
            <person name="Markowitz V."/>
            <person name="Cheng J.-F."/>
            <person name="Hugenholtz P."/>
            <person name="Woyke T."/>
            <person name="Wu D."/>
            <person name="Spring S."/>
            <person name="Pukall R."/>
            <person name="Steenblock K."/>
            <person name="Schneider S."/>
            <person name="Klenk H.-P."/>
            <person name="Eisen J.A."/>
        </authorList>
    </citation>
    <scope>NUCLEOTIDE SEQUENCE [LARGE SCALE GENOMIC DNA]</scope>
    <source>
        <strain evidence="10">DSM 15567 / CIP 107919 / 50-1 BON</strain>
    </source>
</reference>
<keyword evidence="4 6" id="KW-0238">DNA-binding</keyword>
<dbReference type="PROSITE" id="PS51898">
    <property type="entry name" value="TYR_RECOMBINASE"/>
    <property type="match status" value="1"/>
</dbReference>
<dbReference type="SUPFAM" id="SSF56349">
    <property type="entry name" value="DNA breaking-rejoining enzymes"/>
    <property type="match status" value="1"/>
</dbReference>
<feature type="domain" description="Tyr recombinase" evidence="7">
    <location>
        <begin position="167"/>
        <end position="367"/>
    </location>
</feature>
<dbReference type="STRING" id="697281.Mahau_2938"/>
<dbReference type="OrthoDB" id="9785687at2"/>
<dbReference type="Pfam" id="PF14657">
    <property type="entry name" value="Arm-DNA-bind_4"/>
    <property type="match status" value="1"/>
</dbReference>
<evidence type="ECO:0000256" key="5">
    <source>
        <dbReference type="ARBA" id="ARBA00023172"/>
    </source>
</evidence>
<evidence type="ECO:0000259" key="7">
    <source>
        <dbReference type="PROSITE" id="PS51898"/>
    </source>
</evidence>
<dbReference type="Pfam" id="PF14659">
    <property type="entry name" value="Phage_int_SAM_3"/>
    <property type="match status" value="1"/>
</dbReference>
<dbReference type="GO" id="GO:0006310">
    <property type="term" value="P:DNA recombination"/>
    <property type="evidence" value="ECO:0007669"/>
    <property type="project" value="UniProtKB-KW"/>
</dbReference>
<dbReference type="PANTHER" id="PTHR30349:SF64">
    <property type="entry name" value="PROPHAGE INTEGRASE INTD-RELATED"/>
    <property type="match status" value="1"/>
</dbReference>
<comment type="similarity">
    <text evidence="2">Belongs to the 'phage' integrase family.</text>
</comment>
<dbReference type="RefSeq" id="WP_013782470.1">
    <property type="nucleotide sequence ID" value="NC_015520.1"/>
</dbReference>
<name>F4A0Y2_MAHA5</name>
<dbReference type="Pfam" id="PF00589">
    <property type="entry name" value="Phage_integrase"/>
    <property type="match status" value="1"/>
</dbReference>
<keyword evidence="3" id="KW-0229">DNA integration</keyword>
<dbReference type="Gene3D" id="1.10.150.130">
    <property type="match status" value="1"/>
</dbReference>
<dbReference type="PROSITE" id="PS51900">
    <property type="entry name" value="CB"/>
    <property type="match status" value="1"/>
</dbReference>
<dbReference type="Gene3D" id="1.10.443.10">
    <property type="entry name" value="Intergrase catalytic core"/>
    <property type="match status" value="1"/>
</dbReference>
<keyword evidence="5" id="KW-0233">DNA recombination</keyword>